<evidence type="ECO:0000256" key="2">
    <source>
        <dbReference type="SAM" id="MobiDB-lite"/>
    </source>
</evidence>
<comment type="similarity">
    <text evidence="1">Belongs to the EssB family.</text>
</comment>
<keyword evidence="5" id="KW-1185">Reference proteome</keyword>
<dbReference type="Gene3D" id="1.25.40.680">
    <property type="entry name" value="Type VII secretion system EssB, C-terminal-like domain"/>
    <property type="match status" value="1"/>
</dbReference>
<evidence type="ECO:0000256" key="3">
    <source>
        <dbReference type="SAM" id="Phobius"/>
    </source>
</evidence>
<proteinExistence type="inferred from homology"/>
<dbReference type="InterPro" id="IPR042565">
    <property type="entry name" value="T7SS_EssB_C"/>
</dbReference>
<reference evidence="4 5" key="1">
    <citation type="submission" date="2021-01" db="EMBL/GenBank/DDBJ databases">
        <title>Genomic Encyclopedia of Type Strains, Phase IV (KMG-IV): sequencing the most valuable type-strain genomes for metagenomic binning, comparative biology and taxonomic classification.</title>
        <authorList>
            <person name="Goeker M."/>
        </authorList>
    </citation>
    <scope>NUCLEOTIDE SEQUENCE [LARGE SCALE GENOMIC DNA]</scope>
    <source>
        <strain evidence="4 5">DSM 105482</strain>
    </source>
</reference>
<protein>
    <submittedName>
        <fullName evidence="4">Type VII secretion protein EssB</fullName>
    </submittedName>
</protein>
<dbReference type="Gene3D" id="1.10.510.10">
    <property type="entry name" value="Transferase(Phosphotransferase) domain 1"/>
    <property type="match status" value="1"/>
</dbReference>
<feature type="compositionally biased region" description="Basic and acidic residues" evidence="2">
    <location>
        <begin position="430"/>
        <end position="447"/>
    </location>
</feature>
<feature type="region of interest" description="Disordered" evidence="2">
    <location>
        <begin position="382"/>
        <end position="447"/>
    </location>
</feature>
<evidence type="ECO:0000256" key="1">
    <source>
        <dbReference type="ARBA" id="ARBA00010163"/>
    </source>
</evidence>
<evidence type="ECO:0000313" key="5">
    <source>
        <dbReference type="Proteomes" id="UP000823486"/>
    </source>
</evidence>
<gene>
    <name evidence="4" type="ORF">JOC77_003948</name>
</gene>
<dbReference type="RefSeq" id="WP_204547074.1">
    <property type="nucleotide sequence ID" value="NZ_JAFBFI010000025.1"/>
</dbReference>
<feature type="compositionally biased region" description="Low complexity" evidence="2">
    <location>
        <begin position="412"/>
        <end position="429"/>
    </location>
</feature>
<evidence type="ECO:0000313" key="4">
    <source>
        <dbReference type="EMBL" id="MBM7694487.1"/>
    </source>
</evidence>
<accession>A0ABS2QMS9</accession>
<keyword evidence="3" id="KW-0472">Membrane</keyword>
<name>A0ABS2QMS9_9BACI</name>
<dbReference type="InterPro" id="IPR018778">
    <property type="entry name" value="T7SS_EssB"/>
</dbReference>
<dbReference type="Pfam" id="PF10140">
    <property type="entry name" value="YukC"/>
    <property type="match status" value="1"/>
</dbReference>
<feature type="compositionally biased region" description="Basic and acidic residues" evidence="2">
    <location>
        <begin position="382"/>
        <end position="398"/>
    </location>
</feature>
<keyword evidence="3" id="KW-0812">Transmembrane</keyword>
<keyword evidence="3" id="KW-1133">Transmembrane helix</keyword>
<feature type="transmembrane region" description="Helical" evidence="3">
    <location>
        <begin position="220"/>
        <end position="241"/>
    </location>
</feature>
<dbReference type="Proteomes" id="UP000823486">
    <property type="component" value="Unassembled WGS sequence"/>
</dbReference>
<dbReference type="EMBL" id="JAFBFI010000025">
    <property type="protein sequence ID" value="MBM7694487.1"/>
    <property type="molecule type" value="Genomic_DNA"/>
</dbReference>
<organism evidence="4 5">
    <name type="scientific">Peribacillus deserti</name>
    <dbReference type="NCBI Taxonomy" id="673318"/>
    <lineage>
        <taxon>Bacteria</taxon>
        <taxon>Bacillati</taxon>
        <taxon>Bacillota</taxon>
        <taxon>Bacilli</taxon>
        <taxon>Bacillales</taxon>
        <taxon>Bacillaceae</taxon>
        <taxon>Peribacillus</taxon>
    </lineage>
</organism>
<sequence length="447" mass="51743">MEGKKTSYLEEQTEAEITHQDGSYVFVFQRSKVKLQDQLEIYFLQEFDASLKKEMEVTEDEVMIKVAAPPEFLTFHDIRKKNKLARLFFAHQLVKKAAHHEWPRLNMIVSPDNIVSDPSLTPYFLHYGVKESLPPYEKDQERLLKEVKAAAAAAVDGQYTFNEYLQYYQTLKLSSLSKEIMAKGSFEELLSFLEESINGVEKQESTYAHIPQRKWNINRYSLIGAAILLIPAIIYVFYSFLVAQPKQEAYVKSGELFLEEKYSEVIEELDKYDPDDMPYVVQYELASSFVKNEKLGDDQRNAVNNLITLQTDPQYFLYWIYIGRGMNEEAVDIARSLEFRDLVIYGLLKYKEDVKADEELSGEEKQKELDAIEQEVKEYEQDVEEQKKLEEEQKKIEEESQAGLEMQEEAETQAAAAKKAVQMPAPAQETKTEQTKEKTKAIPKGAE</sequence>
<comment type="caution">
    <text evidence="4">The sequence shown here is derived from an EMBL/GenBank/DDBJ whole genome shotgun (WGS) entry which is preliminary data.</text>
</comment>
<dbReference type="NCBIfam" id="TIGR03926">
    <property type="entry name" value="T7_EssB"/>
    <property type="match status" value="1"/>
</dbReference>